<evidence type="ECO:0000313" key="1">
    <source>
        <dbReference type="EMBL" id="KAL1493786.1"/>
    </source>
</evidence>
<evidence type="ECO:0000313" key="2">
    <source>
        <dbReference type="Proteomes" id="UP001566132"/>
    </source>
</evidence>
<dbReference type="Proteomes" id="UP001566132">
    <property type="component" value="Unassembled WGS sequence"/>
</dbReference>
<comment type="caution">
    <text evidence="1">The sequence shown here is derived from an EMBL/GenBank/DDBJ whole genome shotgun (WGS) entry which is preliminary data.</text>
</comment>
<keyword evidence="2" id="KW-1185">Reference proteome</keyword>
<proteinExistence type="predicted"/>
<accession>A0ABD1EGZ5</accession>
<reference evidence="1 2" key="1">
    <citation type="submission" date="2024-05" db="EMBL/GenBank/DDBJ databases">
        <title>Genetic variation in Jamaican populations of the coffee berry borer (Hypothenemus hampei).</title>
        <authorList>
            <person name="Errbii M."/>
            <person name="Myrie A."/>
        </authorList>
    </citation>
    <scope>NUCLEOTIDE SEQUENCE [LARGE SCALE GENOMIC DNA]</scope>
    <source>
        <strain evidence="1">JA-Hopewell-2020-01-JO</strain>
        <tissue evidence="1">Whole body</tissue>
    </source>
</reference>
<gene>
    <name evidence="1" type="ORF">ABEB36_009475</name>
</gene>
<name>A0ABD1EGZ5_HYPHA</name>
<protein>
    <submittedName>
        <fullName evidence="1">Uncharacterized protein</fullName>
    </submittedName>
</protein>
<sequence>MARLLVRRDLYIILIFITASTATFHQLKPHKLYKTLVEPLFDVALKGIFSKTVIDPLGDFIINRRKRKHKKHHKYPVSHYDNDDDDEHYYQSHNNFIHEREIFLQHGGNPVQSGYQHILCPIVQPHQHINHLDTHLGYPVQVLNYGNEIDEHYHHFDHY</sequence>
<organism evidence="1 2">
    <name type="scientific">Hypothenemus hampei</name>
    <name type="common">Coffee berry borer</name>
    <dbReference type="NCBI Taxonomy" id="57062"/>
    <lineage>
        <taxon>Eukaryota</taxon>
        <taxon>Metazoa</taxon>
        <taxon>Ecdysozoa</taxon>
        <taxon>Arthropoda</taxon>
        <taxon>Hexapoda</taxon>
        <taxon>Insecta</taxon>
        <taxon>Pterygota</taxon>
        <taxon>Neoptera</taxon>
        <taxon>Endopterygota</taxon>
        <taxon>Coleoptera</taxon>
        <taxon>Polyphaga</taxon>
        <taxon>Cucujiformia</taxon>
        <taxon>Curculionidae</taxon>
        <taxon>Scolytinae</taxon>
        <taxon>Hypothenemus</taxon>
    </lineage>
</organism>
<dbReference type="EMBL" id="JBDJPC010000007">
    <property type="protein sequence ID" value="KAL1493786.1"/>
    <property type="molecule type" value="Genomic_DNA"/>
</dbReference>
<dbReference type="AlphaFoldDB" id="A0ABD1EGZ5"/>